<dbReference type="Proteomes" id="UP000886750">
    <property type="component" value="Unassembled WGS sequence"/>
</dbReference>
<feature type="transmembrane region" description="Helical" evidence="2">
    <location>
        <begin position="281"/>
        <end position="303"/>
    </location>
</feature>
<dbReference type="GO" id="GO:0016791">
    <property type="term" value="F:phosphatase activity"/>
    <property type="evidence" value="ECO:0007669"/>
    <property type="project" value="TreeGrafter"/>
</dbReference>
<evidence type="ECO:0000259" key="3">
    <source>
        <dbReference type="PROSITE" id="PS51746"/>
    </source>
</evidence>
<organism evidence="4 5">
    <name type="scientific">Candidatus Borkfalkia excrementigallinarum</name>
    <dbReference type="NCBI Taxonomy" id="2838506"/>
    <lineage>
        <taxon>Bacteria</taxon>
        <taxon>Bacillati</taxon>
        <taxon>Bacillota</taxon>
        <taxon>Clostridia</taxon>
        <taxon>Christensenellales</taxon>
        <taxon>Christensenellaceae</taxon>
        <taxon>Candidatus Borkfalkia</taxon>
    </lineage>
</organism>
<feature type="transmembrane region" description="Helical" evidence="2">
    <location>
        <begin position="192"/>
        <end position="213"/>
    </location>
</feature>
<feature type="transmembrane region" description="Helical" evidence="2">
    <location>
        <begin position="67"/>
        <end position="90"/>
    </location>
</feature>
<dbReference type="PANTHER" id="PTHR43156:SF2">
    <property type="entry name" value="STAGE II SPORULATION PROTEIN E"/>
    <property type="match status" value="1"/>
</dbReference>
<evidence type="ECO:0000313" key="4">
    <source>
        <dbReference type="EMBL" id="HIY97199.1"/>
    </source>
</evidence>
<dbReference type="PANTHER" id="PTHR43156">
    <property type="entry name" value="STAGE II SPORULATION PROTEIN E-RELATED"/>
    <property type="match status" value="1"/>
</dbReference>
<dbReference type="InterPro" id="IPR036457">
    <property type="entry name" value="PPM-type-like_dom_sf"/>
</dbReference>
<keyword evidence="1" id="KW-0378">Hydrolase</keyword>
<dbReference type="InterPro" id="IPR052016">
    <property type="entry name" value="Bact_Sigma-Reg"/>
</dbReference>
<dbReference type="Pfam" id="PF07228">
    <property type="entry name" value="SpoIIE"/>
    <property type="match status" value="1"/>
</dbReference>
<reference evidence="4" key="2">
    <citation type="submission" date="2021-04" db="EMBL/GenBank/DDBJ databases">
        <authorList>
            <person name="Gilroy R."/>
        </authorList>
    </citation>
    <scope>NUCLEOTIDE SEQUENCE</scope>
    <source>
        <strain evidence="4">1345</strain>
    </source>
</reference>
<feature type="domain" description="PPM-type phosphatase" evidence="3">
    <location>
        <begin position="562"/>
        <end position="767"/>
    </location>
</feature>
<feature type="transmembrane region" description="Helical" evidence="2">
    <location>
        <begin position="225"/>
        <end position="246"/>
    </location>
</feature>
<dbReference type="SUPFAM" id="SSF81606">
    <property type="entry name" value="PP2C-like"/>
    <property type="match status" value="1"/>
</dbReference>
<reference evidence="4" key="1">
    <citation type="journal article" date="2021" name="PeerJ">
        <title>Extensive microbial diversity within the chicken gut microbiome revealed by metagenomics and culture.</title>
        <authorList>
            <person name="Gilroy R."/>
            <person name="Ravi A."/>
            <person name="Getino M."/>
            <person name="Pursley I."/>
            <person name="Horton D.L."/>
            <person name="Alikhan N.F."/>
            <person name="Baker D."/>
            <person name="Gharbi K."/>
            <person name="Hall N."/>
            <person name="Watson M."/>
            <person name="Adriaenssens E.M."/>
            <person name="Foster-Nyarko E."/>
            <person name="Jarju S."/>
            <person name="Secka A."/>
            <person name="Antonio M."/>
            <person name="Oren A."/>
            <person name="Chaudhuri R.R."/>
            <person name="La Ragione R."/>
            <person name="Hildebrand F."/>
            <person name="Pallen M.J."/>
        </authorList>
    </citation>
    <scope>NUCLEOTIDE SEQUENCE</scope>
    <source>
        <strain evidence="4">1345</strain>
    </source>
</reference>
<dbReference type="AlphaFoldDB" id="A0A9D2CRL2"/>
<dbReference type="InterPro" id="IPR001932">
    <property type="entry name" value="PPM-type_phosphatase-like_dom"/>
</dbReference>
<feature type="transmembrane region" description="Helical" evidence="2">
    <location>
        <begin position="128"/>
        <end position="151"/>
    </location>
</feature>
<dbReference type="SMART" id="SM00331">
    <property type="entry name" value="PP2C_SIG"/>
    <property type="match status" value="1"/>
</dbReference>
<evidence type="ECO:0000256" key="2">
    <source>
        <dbReference type="SAM" id="Phobius"/>
    </source>
</evidence>
<comment type="caution">
    <text evidence="4">The sequence shown here is derived from an EMBL/GenBank/DDBJ whole genome shotgun (WGS) entry which is preliminary data.</text>
</comment>
<dbReference type="Pfam" id="PF19732">
    <property type="entry name" value="SpoIIE_N"/>
    <property type="match status" value="1"/>
</dbReference>
<dbReference type="PROSITE" id="PS51746">
    <property type="entry name" value="PPM_2"/>
    <property type="match status" value="1"/>
</dbReference>
<keyword evidence="2" id="KW-0812">Transmembrane</keyword>
<dbReference type="EMBL" id="DXCQ01000055">
    <property type="protein sequence ID" value="HIY97199.1"/>
    <property type="molecule type" value="Genomic_DNA"/>
</dbReference>
<gene>
    <name evidence="4" type="ORF">H9729_05870</name>
</gene>
<feature type="transmembrane region" description="Helical" evidence="2">
    <location>
        <begin position="163"/>
        <end position="186"/>
    </location>
</feature>
<dbReference type="Gene3D" id="3.60.40.10">
    <property type="entry name" value="PPM-type phosphatase domain"/>
    <property type="match status" value="1"/>
</dbReference>
<protein>
    <submittedName>
        <fullName evidence="4">Serine/threonine-protein phosphatase</fullName>
    </submittedName>
</protein>
<name>A0A9D2CRL2_9FIRM</name>
<feature type="transmembrane region" description="Helical" evidence="2">
    <location>
        <begin position="102"/>
        <end position="122"/>
    </location>
</feature>
<sequence length="775" mass="83183">MAQKIRFKYGYATVLFYFALFAGMVLLNFTMKNFEPFSLALFAAALACGLNPLACAGLYVLAGGLSFAAGGIPFAVFAVQGVLLGGIFFFYEKTKRPMRAELALYLFLAAALFFWLFGAYVYRDYIRAAIVAAVLFILCFVFVGALRCALFRAGKCRLSPEELVFCAVSVAAAGIGLYNCAGSYFYEAASLFAVLLACALLKNGNAVFCALVFSAAPAICESVAAAAPQLIVCAEYVLYCALALAFLRAGKLPAALAVFLADVAVRYLTDFYSADNPAGAFAGSAFYLTMLVPLIPCLLFALLPEKFLYKYSEKIRKFGEKQLTRASIDRNRALIGEKLFEVSAVFKEIEATFAALDDDSENEESRRRFMLEEVEREVCSGCEHAGECAQSMRQEGLEKLIAVGCGKGKVNLIDLPSSLAAECRNPSALLFSLNKLLAEYRRHALDEENAAAGRQLLADQARGLSEMLKNLALSQSAPIGKHADAERELKAALAAAGIACEETLIGDEPEIYITVAGSVPAAKLKKAAEDALDIPLALSLKRALAADKYCYLFRKKPAFDAAFGVASRTKDGESACGDTHSVIKINERTFLCALADGMGSGSYARRISDCSLSLIESFYRAGMPGDTVLSTVNRLLAFNREESFACIDTATVDLDSGRADIIKIGSPLGFLLTETQTEILESDSLPLGILDGVRPTVLSRVLSDGDVLVFLSDGITAAFGSSADIAAYLGNLRLSNPQAVADDLLAGALERTDGAAVDDMTVLAVRLFRSVPRED</sequence>
<dbReference type="InterPro" id="IPR045768">
    <property type="entry name" value="SpoIIE_N"/>
</dbReference>
<evidence type="ECO:0000256" key="1">
    <source>
        <dbReference type="ARBA" id="ARBA00022801"/>
    </source>
</evidence>
<feature type="transmembrane region" description="Helical" evidence="2">
    <location>
        <begin position="6"/>
        <end position="27"/>
    </location>
</feature>
<proteinExistence type="predicted"/>
<feature type="transmembrane region" description="Helical" evidence="2">
    <location>
        <begin position="39"/>
        <end position="61"/>
    </location>
</feature>
<accession>A0A9D2CRL2</accession>
<keyword evidence="2" id="KW-1133">Transmembrane helix</keyword>
<keyword evidence="2" id="KW-0472">Membrane</keyword>
<evidence type="ECO:0000313" key="5">
    <source>
        <dbReference type="Proteomes" id="UP000886750"/>
    </source>
</evidence>